<evidence type="ECO:0000313" key="1">
    <source>
        <dbReference type="EMBL" id="QJA91190.1"/>
    </source>
</evidence>
<reference evidence="1" key="1">
    <citation type="submission" date="2020-03" db="EMBL/GenBank/DDBJ databases">
        <title>The deep terrestrial virosphere.</title>
        <authorList>
            <person name="Holmfeldt K."/>
            <person name="Nilsson E."/>
            <person name="Simone D."/>
            <person name="Lopez-Fernandez M."/>
            <person name="Wu X."/>
            <person name="de Brujin I."/>
            <person name="Lundin D."/>
            <person name="Andersson A."/>
            <person name="Bertilsson S."/>
            <person name="Dopson M."/>
        </authorList>
    </citation>
    <scope>NUCLEOTIDE SEQUENCE</scope>
    <source>
        <strain evidence="1">MM415B03442</strain>
    </source>
</reference>
<dbReference type="EMBL" id="MT142968">
    <property type="protein sequence ID" value="QJA91190.1"/>
    <property type="molecule type" value="Genomic_DNA"/>
</dbReference>
<dbReference type="AlphaFoldDB" id="A0A6M3L936"/>
<accession>A0A6M3L936</accession>
<sequence>MGIACGRDEEVRKLFAKLYPGMHIRSATIVFAVDSVVSAKLEVILDDTHILEFNRYFETVKPINI</sequence>
<organism evidence="1">
    <name type="scientific">viral metagenome</name>
    <dbReference type="NCBI Taxonomy" id="1070528"/>
    <lineage>
        <taxon>unclassified sequences</taxon>
        <taxon>metagenomes</taxon>
        <taxon>organismal metagenomes</taxon>
    </lineage>
</organism>
<gene>
    <name evidence="1" type="ORF">MM415B03442_0010</name>
</gene>
<name>A0A6M3L936_9ZZZZ</name>
<proteinExistence type="predicted"/>
<protein>
    <submittedName>
        <fullName evidence="1">Uncharacterized protein</fullName>
    </submittedName>
</protein>